<name>A0A833J398_9HYPH</name>
<evidence type="ECO:0000313" key="1">
    <source>
        <dbReference type="EMBL" id="KAB7782841.1"/>
    </source>
</evidence>
<evidence type="ECO:0000313" key="2">
    <source>
        <dbReference type="Proteomes" id="UP000469949"/>
    </source>
</evidence>
<dbReference type="Proteomes" id="UP000469949">
    <property type="component" value="Unassembled WGS sequence"/>
</dbReference>
<gene>
    <name evidence="1" type="ORF">F8B43_4135</name>
</gene>
<sequence length="96" mass="10158">MFDKLGRTVAGRHPTSGMRSVSFTVSAGTASRVYSWQHGSLLSALEQGLSLITSGLSDVRIVDSEGRSHSPAALYQRLFGGAQPTEQAAQPRARAA</sequence>
<accession>A0A833J398</accession>
<organism evidence="1 2">
    <name type="scientific">Methylorubrum populi</name>
    <dbReference type="NCBI Taxonomy" id="223967"/>
    <lineage>
        <taxon>Bacteria</taxon>
        <taxon>Pseudomonadati</taxon>
        <taxon>Pseudomonadota</taxon>
        <taxon>Alphaproteobacteria</taxon>
        <taxon>Hyphomicrobiales</taxon>
        <taxon>Methylobacteriaceae</taxon>
        <taxon>Methylorubrum</taxon>
    </lineage>
</organism>
<protein>
    <submittedName>
        <fullName evidence="1">Uncharacterized protein</fullName>
    </submittedName>
</protein>
<comment type="caution">
    <text evidence="1">The sequence shown here is derived from an EMBL/GenBank/DDBJ whole genome shotgun (WGS) entry which is preliminary data.</text>
</comment>
<dbReference type="AlphaFoldDB" id="A0A833J398"/>
<dbReference type="EMBL" id="WEKV01000018">
    <property type="protein sequence ID" value="KAB7782841.1"/>
    <property type="molecule type" value="Genomic_DNA"/>
</dbReference>
<reference evidence="1 2" key="1">
    <citation type="submission" date="2019-10" db="EMBL/GenBank/DDBJ databases">
        <title>Draft Genome Sequence of the Caffeine Degrading Methylotroph Methylorubrum populi PINKEL.</title>
        <authorList>
            <person name="Dawson S.C."/>
            <person name="Zhang X."/>
            <person name="Wright M.E."/>
            <person name="Sharma G."/>
            <person name="Langner J.T."/>
            <person name="Ditty J.L."/>
            <person name="Subuyuj G.A."/>
        </authorList>
    </citation>
    <scope>NUCLEOTIDE SEQUENCE [LARGE SCALE GENOMIC DNA]</scope>
    <source>
        <strain evidence="1 2">Pinkel</strain>
    </source>
</reference>
<proteinExistence type="predicted"/>